<keyword evidence="1" id="KW-1133">Transmembrane helix</keyword>
<sequence length="344" mass="37391">MKSTKNSRAVIVGIFILLGIAILVVTILTLGGQRKTFQKSIVVRAVFDDINGLQKGNNIWFSGVKIGTVKKISFYGNSQVEVDMNIEENAREYIRKNAKARISSEGLIGNRIIAIDAGGAKSPPVENGDMIGVEKAINPDEMMNTLQSNNRNLLEITNDFKLVSRGIAQGKGTAGRLLADDRLINELLATMAMLRKASSNAQRISSSVADYASQLNRKGTLASDLVTDTIVFARLKATATQMQEASAAASSVVNNLNNTTKGLNTSLNNPNTPVGMLLNDEDAAADIRVMLRNMQSASIKLNEDLEAVQHNFLLRGFFKKKAKQEAQEAKNKQIQAPQDSIVTR</sequence>
<dbReference type="AlphaFoldDB" id="A0A6J4U0P6"/>
<name>A0A6J4U0P6_9BACT</name>
<feature type="transmembrane region" description="Helical" evidence="1">
    <location>
        <begin position="9"/>
        <end position="31"/>
    </location>
</feature>
<dbReference type="InterPro" id="IPR003399">
    <property type="entry name" value="Mce/MlaD"/>
</dbReference>
<dbReference type="PANTHER" id="PTHR33371">
    <property type="entry name" value="INTERMEMBRANE PHOSPHOLIPID TRANSPORT SYSTEM BINDING PROTEIN MLAD-RELATED"/>
    <property type="match status" value="1"/>
</dbReference>
<keyword evidence="1" id="KW-0812">Transmembrane</keyword>
<dbReference type="PANTHER" id="PTHR33371:SF4">
    <property type="entry name" value="INTERMEMBRANE PHOSPHOLIPID TRANSPORT SYSTEM BINDING PROTEIN MLAD"/>
    <property type="match status" value="1"/>
</dbReference>
<gene>
    <name evidence="3" type="ORF">AVDCRST_MAG96-3980</name>
</gene>
<dbReference type="InterPro" id="IPR052336">
    <property type="entry name" value="MlaD_Phospholipid_Transporter"/>
</dbReference>
<keyword evidence="1" id="KW-0472">Membrane</keyword>
<evidence type="ECO:0000313" key="3">
    <source>
        <dbReference type="EMBL" id="CAA9536855.1"/>
    </source>
</evidence>
<evidence type="ECO:0000256" key="1">
    <source>
        <dbReference type="SAM" id="Phobius"/>
    </source>
</evidence>
<evidence type="ECO:0000259" key="2">
    <source>
        <dbReference type="Pfam" id="PF02470"/>
    </source>
</evidence>
<reference evidence="3" key="1">
    <citation type="submission" date="2020-02" db="EMBL/GenBank/DDBJ databases">
        <authorList>
            <person name="Meier V. D."/>
        </authorList>
    </citation>
    <scope>NUCLEOTIDE SEQUENCE</scope>
    <source>
        <strain evidence="3">AVDCRST_MAG96</strain>
    </source>
</reference>
<protein>
    <submittedName>
        <fullName evidence="3">ABC transporter, substrate-binding protein (Cluster 9, phospholipid)</fullName>
    </submittedName>
</protein>
<organism evidence="3">
    <name type="scientific">uncultured Segetibacter sp</name>
    <dbReference type="NCBI Taxonomy" id="481133"/>
    <lineage>
        <taxon>Bacteria</taxon>
        <taxon>Pseudomonadati</taxon>
        <taxon>Bacteroidota</taxon>
        <taxon>Chitinophagia</taxon>
        <taxon>Chitinophagales</taxon>
        <taxon>Chitinophagaceae</taxon>
        <taxon>Segetibacter</taxon>
        <taxon>environmental samples</taxon>
    </lineage>
</organism>
<proteinExistence type="predicted"/>
<accession>A0A6J4U0P6</accession>
<feature type="domain" description="Mce/MlaD" evidence="2">
    <location>
        <begin position="41"/>
        <end position="118"/>
    </location>
</feature>
<dbReference type="EMBL" id="CADCVN010001554">
    <property type="protein sequence ID" value="CAA9536855.1"/>
    <property type="molecule type" value="Genomic_DNA"/>
</dbReference>
<dbReference type="Pfam" id="PF02470">
    <property type="entry name" value="MlaD"/>
    <property type="match status" value="1"/>
</dbReference>